<dbReference type="AlphaFoldDB" id="A0A179F6R3"/>
<reference evidence="1 2" key="1">
    <citation type="journal article" date="2016" name="PLoS Pathog.">
        <title>Biosynthesis of antibiotic leucinostatins in bio-control fungus Purpureocillium lilacinum and their inhibition on phytophthora revealed by genome mining.</title>
        <authorList>
            <person name="Wang G."/>
            <person name="Liu Z."/>
            <person name="Lin R."/>
            <person name="Li E."/>
            <person name="Mao Z."/>
            <person name="Ling J."/>
            <person name="Yang Y."/>
            <person name="Yin W.B."/>
            <person name="Xie B."/>
        </authorList>
    </citation>
    <scope>NUCLEOTIDE SEQUENCE [LARGE SCALE GENOMIC DNA]</scope>
    <source>
        <strain evidence="1">170</strain>
    </source>
</reference>
<dbReference type="Proteomes" id="UP000078397">
    <property type="component" value="Unassembled WGS sequence"/>
</dbReference>
<evidence type="ECO:0000313" key="1">
    <source>
        <dbReference type="EMBL" id="OAQ61154.1"/>
    </source>
</evidence>
<comment type="caution">
    <text evidence="1">The sequence shown here is derived from an EMBL/GenBank/DDBJ whole genome shotgun (WGS) entry which is preliminary data.</text>
</comment>
<name>A0A179F6R3_METCM</name>
<proteinExistence type="predicted"/>
<dbReference type="RefSeq" id="XP_018138963.1">
    <property type="nucleotide sequence ID" value="XM_018281858.1"/>
</dbReference>
<protein>
    <submittedName>
        <fullName evidence="1">Uncharacterized protein</fullName>
    </submittedName>
</protein>
<sequence>MPPALETAIAGLLVILGYRKRRFRAARCVVTKRLQHISAKYALNYDETSYKLLAELEETVSEDPLELGHFGDETHDAADPEAARLSMACTRTLNSSHIGRLICKGTDLADKETFAPTLIVVPSKAIYQHFHELQEAFPMLRLKVFYGDPGSMPTKRIPRGVYLKTNQLKSLLIECQEHSDKPWVDSGNDNVKTTLSLPTEVHLELRESIKICLLQGVSQE</sequence>
<keyword evidence="2" id="KW-1185">Reference proteome</keyword>
<dbReference type="GeneID" id="28845852"/>
<dbReference type="EMBL" id="LSBJ02000001">
    <property type="protein sequence ID" value="OAQ61154.1"/>
    <property type="molecule type" value="Genomic_DNA"/>
</dbReference>
<accession>A0A179F6R3</accession>
<dbReference type="KEGG" id="pchm:VFPPC_02162"/>
<evidence type="ECO:0000313" key="2">
    <source>
        <dbReference type="Proteomes" id="UP000078397"/>
    </source>
</evidence>
<organism evidence="1 2">
    <name type="scientific">Pochonia chlamydosporia 170</name>
    <dbReference type="NCBI Taxonomy" id="1380566"/>
    <lineage>
        <taxon>Eukaryota</taxon>
        <taxon>Fungi</taxon>
        <taxon>Dikarya</taxon>
        <taxon>Ascomycota</taxon>
        <taxon>Pezizomycotina</taxon>
        <taxon>Sordariomycetes</taxon>
        <taxon>Hypocreomycetidae</taxon>
        <taxon>Hypocreales</taxon>
        <taxon>Clavicipitaceae</taxon>
        <taxon>Pochonia</taxon>
    </lineage>
</organism>
<gene>
    <name evidence="1" type="ORF">VFPPC_02162</name>
</gene>